<dbReference type="RefSeq" id="WP_289961613.1">
    <property type="nucleotide sequence ID" value="NZ_JAUEOZ010000001.1"/>
</dbReference>
<feature type="transmembrane region" description="Helical" evidence="5">
    <location>
        <begin position="72"/>
        <end position="94"/>
    </location>
</feature>
<evidence type="ECO:0000256" key="4">
    <source>
        <dbReference type="ARBA" id="ARBA00023136"/>
    </source>
</evidence>
<accession>A0ABT7Y0E0</accession>
<protein>
    <recommendedName>
        <fullName evidence="8">ABC transmembrane type-1 domain-containing protein</fullName>
    </recommendedName>
</protein>
<comment type="subcellular location">
    <subcellularLocation>
        <location evidence="1">Membrane</location>
        <topology evidence="1">Multi-pass membrane protein</topology>
    </subcellularLocation>
</comment>
<keyword evidence="7" id="KW-1185">Reference proteome</keyword>
<evidence type="ECO:0000256" key="1">
    <source>
        <dbReference type="ARBA" id="ARBA00004141"/>
    </source>
</evidence>
<proteinExistence type="predicted"/>
<name>A0ABT7Y0E0_9VIBR</name>
<organism evidence="6 7">
    <name type="scientific">Vibrio agarivorans</name>
    <dbReference type="NCBI Taxonomy" id="153622"/>
    <lineage>
        <taxon>Bacteria</taxon>
        <taxon>Pseudomonadati</taxon>
        <taxon>Pseudomonadota</taxon>
        <taxon>Gammaproteobacteria</taxon>
        <taxon>Vibrionales</taxon>
        <taxon>Vibrionaceae</taxon>
        <taxon>Vibrio</taxon>
    </lineage>
</organism>
<dbReference type="Proteomes" id="UP001169719">
    <property type="component" value="Unassembled WGS sequence"/>
</dbReference>
<feature type="transmembrane region" description="Helical" evidence="5">
    <location>
        <begin position="21"/>
        <end position="52"/>
    </location>
</feature>
<keyword evidence="4 5" id="KW-0472">Membrane</keyword>
<gene>
    <name evidence="6" type="ORF">QWJ08_08885</name>
</gene>
<evidence type="ECO:0000256" key="5">
    <source>
        <dbReference type="SAM" id="Phobius"/>
    </source>
</evidence>
<evidence type="ECO:0000256" key="2">
    <source>
        <dbReference type="ARBA" id="ARBA00022692"/>
    </source>
</evidence>
<evidence type="ECO:0000313" key="6">
    <source>
        <dbReference type="EMBL" id="MDN2481508.1"/>
    </source>
</evidence>
<keyword evidence="3 5" id="KW-1133">Transmembrane helix</keyword>
<reference evidence="6" key="1">
    <citation type="submission" date="2024-05" db="EMBL/GenBank/DDBJ databases">
        <title>Genome Sequences of Four Agar- Degrading Marine Bacteria.</title>
        <authorList>
            <person name="Phillips E.K."/>
            <person name="Shaffer J.C."/>
            <person name="Henson M.W."/>
            <person name="Temperton B."/>
            <person name="Thrash C.J."/>
            <person name="Martin M.O."/>
        </authorList>
    </citation>
    <scope>NUCLEOTIDE SEQUENCE</scope>
    <source>
        <strain evidence="6">EKP203</strain>
    </source>
</reference>
<evidence type="ECO:0008006" key="8">
    <source>
        <dbReference type="Google" id="ProtNLM"/>
    </source>
</evidence>
<evidence type="ECO:0000256" key="3">
    <source>
        <dbReference type="ARBA" id="ARBA00022989"/>
    </source>
</evidence>
<evidence type="ECO:0000313" key="7">
    <source>
        <dbReference type="Proteomes" id="UP001169719"/>
    </source>
</evidence>
<dbReference type="InterPro" id="IPR035906">
    <property type="entry name" value="MetI-like_sf"/>
</dbReference>
<dbReference type="Gene3D" id="1.10.3720.10">
    <property type="entry name" value="MetI-like"/>
    <property type="match status" value="1"/>
</dbReference>
<dbReference type="EMBL" id="JAUEOZ010000001">
    <property type="protein sequence ID" value="MDN2481508.1"/>
    <property type="molecule type" value="Genomic_DNA"/>
</dbReference>
<sequence length="103" mass="11253">MIDALRFAHVRNPIDVFRIIVPIYAPSITIGICFSFVLILSCLGITLLIIPAGSGSLPISIYNFMHYGSEQAVHTLGIVLTAILFIALTPIYLISKSSGNRYD</sequence>
<comment type="caution">
    <text evidence="6">The sequence shown here is derived from an EMBL/GenBank/DDBJ whole genome shotgun (WGS) entry which is preliminary data.</text>
</comment>
<dbReference type="SUPFAM" id="SSF161098">
    <property type="entry name" value="MetI-like"/>
    <property type="match status" value="1"/>
</dbReference>
<keyword evidence="2 5" id="KW-0812">Transmembrane</keyword>